<feature type="region of interest" description="Disordered" evidence="6">
    <location>
        <begin position="196"/>
        <end position="219"/>
    </location>
</feature>
<dbReference type="Pfam" id="PF12130">
    <property type="entry name" value="bMERB_dom"/>
    <property type="match status" value="1"/>
</dbReference>
<keyword evidence="2" id="KW-0597">Phosphoprotein</keyword>
<sequence>MDATPGSLETPHVAEPPQYQVVEPMVQSSLTLETIAEDAVAQAELPLWEALEENAQDPKPEQDSGEETIKDEVLGEEQGKVDENMLVPDVESPETGSDKAVKPEAGISRDEGHKTITSDESEVFQMPPTPEPTPQSPESLLKETIVEEGKDSEPSTSPSTPPRHLPTKVFSSSTMKRSLQIDTLVSLEAAISPAGESDLNEEDLCDMKRPPGTGAVEAEKPLWAALEEKTKEKGTEEVGMSTLEATKSTLQTGRAVFSSSPPAPHEVNRPDSVSTQQATSVGSHPAGPITGTIELEPLPRRRSNKKKCSPPVPLQEVGPGRVSQDTAPVASCLAPPKRIKKKTVPPPDNTDSEAMARESSKSSLKETFNTDAKEEDIPKPLVLALETTSSDSILVTAREKGANDEPHLAKEGDDEKDVPEKDVSVSSVVPWPLRPSQPGTPTTCPKVPHVITTEPPKEDLSLIEEEMLLLAKISQMAGEEPSDVPVFVPVPATHFRKRLIPSFHEDDSFLNPEDLPASEASEEQETPLPMIPQEASLDRPEPILLDLDGRKGRQEIISEPSTIAASSSNRSPSETITEVNPVVATTEGMTSSDSAVNSTVRSKEPAEVEESIPMTETVTDGVPVDTGLKVDSGALSTVYRVPAQEERLLLTETGATVLIGKVPESGVEEEDGLEIEQDATLCTVDTPVDGVDEQSETADGGKTSGDLAVPTICSATQPSAPDTTTQRNDQPPATSPGSEEPQSNGQTPADKGVSSGQASDTIVPPRRSKKKTLSFPVVLQEVAPVSSTTTADKDEADTKDILVLGRQEMSGPLPSPGLVTSSKSLLEWCQEVTKGYKGVRVTNFNTSWRNGLAFCAILHHFYPDKIDFEALETNDIKLNNKKAFDGFAALGISRLMEPSDMVLLSVPDRLIVMTYLSQIRTHFTGQELSVLQIEHNSSQSSYAVTEPSQGSDVDAAARFCARKLQEGSISLEDGATEQASKPNGSLVPPPRTKRLTKGDEKGSGAGGLEGGAGGSQTPVPPPRSHTSAAKSGFGHVRDADLVKKRRLRLKSESMDEGDGLEQQSSTSKSTESAESVSDRAVKNGTSESETMSPVPVQESSVPSQEEDTLRLQDTSQYVLSELQALETEQKHIDNRAGVVERRLRRLMESGSDQDEEEKLIQEWFTLVNKKNALIRRQDHLELLQEEQDLEKRFQLLNRELRAMMANEEWQKTKAQQHREELLLQELVSLVNQRDELVRDMDAKERGAVEEDERLERGLELRRRKFSNKDKCVLQ</sequence>
<evidence type="ECO:0000256" key="5">
    <source>
        <dbReference type="SAM" id="Coils"/>
    </source>
</evidence>
<dbReference type="InterPro" id="IPR036872">
    <property type="entry name" value="CH_dom_sf"/>
</dbReference>
<reference evidence="9" key="2">
    <citation type="submission" date="2025-09" db="UniProtKB">
        <authorList>
            <consortium name="Ensembl"/>
        </authorList>
    </citation>
    <scope>IDENTIFICATION</scope>
</reference>
<dbReference type="GeneTree" id="ENSGT00940000161027"/>
<evidence type="ECO:0000256" key="6">
    <source>
        <dbReference type="SAM" id="MobiDB-lite"/>
    </source>
</evidence>
<feature type="region of interest" description="Disordered" evidence="6">
    <location>
        <begin position="46"/>
        <end position="175"/>
    </location>
</feature>
<evidence type="ECO:0000313" key="10">
    <source>
        <dbReference type="Proteomes" id="UP000694557"/>
    </source>
</evidence>
<feature type="region of interest" description="Disordered" evidence="6">
    <location>
        <begin position="506"/>
        <end position="526"/>
    </location>
</feature>
<reference evidence="9" key="1">
    <citation type="submission" date="2025-08" db="UniProtKB">
        <authorList>
            <consortium name="Ensembl"/>
        </authorList>
    </citation>
    <scope>IDENTIFICATION</scope>
</reference>
<feature type="coiled-coil region" evidence="5">
    <location>
        <begin position="1179"/>
        <end position="1206"/>
    </location>
</feature>
<dbReference type="SMART" id="SM01203">
    <property type="entry name" value="DUF3585"/>
    <property type="match status" value="1"/>
</dbReference>
<keyword evidence="10" id="KW-1185">Reference proteome</keyword>
<evidence type="ECO:0000259" key="8">
    <source>
        <dbReference type="PROSITE" id="PS51848"/>
    </source>
</evidence>
<feature type="domain" description="BMERB" evidence="8">
    <location>
        <begin position="1102"/>
        <end position="1256"/>
    </location>
</feature>
<feature type="compositionally biased region" description="Basic and acidic residues" evidence="6">
    <location>
        <begin position="96"/>
        <end position="117"/>
    </location>
</feature>
<feature type="compositionally biased region" description="Basic and acidic residues" evidence="6">
    <location>
        <begin position="354"/>
        <end position="364"/>
    </location>
</feature>
<gene>
    <name evidence="9" type="primary">LOC109883603</name>
</gene>
<feature type="compositionally biased region" description="Polar residues" evidence="6">
    <location>
        <begin position="246"/>
        <end position="260"/>
    </location>
</feature>
<feature type="domain" description="Calponin-homology (CH)" evidence="7">
    <location>
        <begin position="819"/>
        <end position="924"/>
    </location>
</feature>
<feature type="region of interest" description="Disordered" evidence="6">
    <location>
        <begin position="970"/>
        <end position="1110"/>
    </location>
</feature>
<feature type="compositionally biased region" description="Low complexity" evidence="6">
    <location>
        <begin position="1092"/>
        <end position="1103"/>
    </location>
</feature>
<evidence type="ECO:0000313" key="9">
    <source>
        <dbReference type="Ensembl" id="ENSOKIP00005109661.1"/>
    </source>
</evidence>
<feature type="region of interest" description="Disordered" evidence="6">
    <location>
        <begin position="687"/>
        <end position="769"/>
    </location>
</feature>
<evidence type="ECO:0008006" key="11">
    <source>
        <dbReference type="Google" id="ProtNLM"/>
    </source>
</evidence>
<keyword evidence="3" id="KW-0967">Endosome</keyword>
<feature type="compositionally biased region" description="Polar residues" evidence="6">
    <location>
        <begin position="713"/>
        <end position="747"/>
    </location>
</feature>
<feature type="region of interest" description="Disordered" evidence="6">
    <location>
        <begin position="246"/>
        <end position="384"/>
    </location>
</feature>
<feature type="compositionally biased region" description="Polar residues" evidence="6">
    <location>
        <begin position="271"/>
        <end position="282"/>
    </location>
</feature>
<evidence type="ECO:0000256" key="1">
    <source>
        <dbReference type="ARBA" id="ARBA00004177"/>
    </source>
</evidence>
<feature type="region of interest" description="Disordered" evidence="6">
    <location>
        <begin position="1"/>
        <end position="20"/>
    </location>
</feature>
<dbReference type="PROSITE" id="PS51848">
    <property type="entry name" value="BMERB"/>
    <property type="match status" value="1"/>
</dbReference>
<dbReference type="PROSITE" id="PS50021">
    <property type="entry name" value="CH"/>
    <property type="match status" value="1"/>
</dbReference>
<accession>A0A8C7N910</accession>
<feature type="compositionally biased region" description="Basic and acidic residues" evidence="6">
    <location>
        <begin position="140"/>
        <end position="153"/>
    </location>
</feature>
<feature type="compositionally biased region" description="Gly residues" evidence="6">
    <location>
        <begin position="1003"/>
        <end position="1014"/>
    </location>
</feature>
<dbReference type="SMART" id="SM00033">
    <property type="entry name" value="CH"/>
    <property type="match status" value="1"/>
</dbReference>
<evidence type="ECO:0000259" key="7">
    <source>
        <dbReference type="PROSITE" id="PS50021"/>
    </source>
</evidence>
<dbReference type="GO" id="GO:0005768">
    <property type="term" value="C:endosome"/>
    <property type="evidence" value="ECO:0007669"/>
    <property type="project" value="UniProtKB-SubCell"/>
</dbReference>
<comment type="subcellular location">
    <subcellularLocation>
        <location evidence="1">Endosome</location>
    </subcellularLocation>
</comment>
<organism evidence="9 10">
    <name type="scientific">Oncorhynchus kisutch</name>
    <name type="common">Coho salmon</name>
    <name type="synonym">Salmo kisutch</name>
    <dbReference type="NCBI Taxonomy" id="8019"/>
    <lineage>
        <taxon>Eukaryota</taxon>
        <taxon>Metazoa</taxon>
        <taxon>Chordata</taxon>
        <taxon>Craniata</taxon>
        <taxon>Vertebrata</taxon>
        <taxon>Euteleostomi</taxon>
        <taxon>Actinopterygii</taxon>
        <taxon>Neopterygii</taxon>
        <taxon>Teleostei</taxon>
        <taxon>Protacanthopterygii</taxon>
        <taxon>Salmoniformes</taxon>
        <taxon>Salmonidae</taxon>
        <taxon>Salmoninae</taxon>
        <taxon>Oncorhynchus</taxon>
    </lineage>
</organism>
<dbReference type="SUPFAM" id="SSF47576">
    <property type="entry name" value="Calponin-homology domain, CH-domain"/>
    <property type="match status" value="1"/>
</dbReference>
<dbReference type="Proteomes" id="UP000694557">
    <property type="component" value="Unassembled WGS sequence"/>
</dbReference>
<dbReference type="InterPro" id="IPR022735">
    <property type="entry name" value="bMERB_dom"/>
</dbReference>
<feature type="compositionally biased region" description="Basic and acidic residues" evidence="6">
    <location>
        <begin position="56"/>
        <end position="83"/>
    </location>
</feature>
<dbReference type="Gene3D" id="1.10.418.10">
    <property type="entry name" value="Calponin-like domain"/>
    <property type="match status" value="1"/>
</dbReference>
<dbReference type="PANTHER" id="PTHR23167">
    <property type="entry name" value="CALPONIN HOMOLOGY DOMAIN-CONTAINING PROTEIN DDB_G0272472-RELATED"/>
    <property type="match status" value="1"/>
</dbReference>
<evidence type="ECO:0000256" key="2">
    <source>
        <dbReference type="ARBA" id="ARBA00022553"/>
    </source>
</evidence>
<feature type="region of interest" description="Disordered" evidence="6">
    <location>
        <begin position="397"/>
        <end position="459"/>
    </location>
</feature>
<dbReference type="Pfam" id="PF00307">
    <property type="entry name" value="CH"/>
    <property type="match status" value="1"/>
</dbReference>
<dbReference type="AlphaFoldDB" id="A0A8C7N910"/>
<name>A0A8C7N910_ONCKI</name>
<dbReference type="InterPro" id="IPR001715">
    <property type="entry name" value="CH_dom"/>
</dbReference>
<proteinExistence type="predicted"/>
<dbReference type="FunFam" id="1.10.418.10:FF:000023">
    <property type="entry name" value="EH domain-binding protein 1 isoform X1"/>
    <property type="match status" value="1"/>
</dbReference>
<keyword evidence="4 5" id="KW-0175">Coiled coil</keyword>
<dbReference type="InterPro" id="IPR050540">
    <property type="entry name" value="F-actin_Monoox_Mical"/>
</dbReference>
<feature type="compositionally biased region" description="Low complexity" evidence="6">
    <location>
        <begin position="1064"/>
        <end position="1075"/>
    </location>
</feature>
<dbReference type="PANTHER" id="PTHR23167:SF42">
    <property type="entry name" value="EH DOMAIN-BINDING PROTEIN 1-LIKE PROTEIN 1"/>
    <property type="match status" value="1"/>
</dbReference>
<protein>
    <recommendedName>
        <fullName evidence="11">EH domain-binding protein 1-like protein 1</fullName>
    </recommendedName>
</protein>
<evidence type="ECO:0000256" key="3">
    <source>
        <dbReference type="ARBA" id="ARBA00022753"/>
    </source>
</evidence>
<evidence type="ECO:0000256" key="4">
    <source>
        <dbReference type="ARBA" id="ARBA00023054"/>
    </source>
</evidence>
<dbReference type="Ensembl" id="ENSOKIT00005117467.1">
    <property type="protein sequence ID" value="ENSOKIP00005109661.1"/>
    <property type="gene ID" value="ENSOKIG00005047950.1"/>
</dbReference>
<feature type="compositionally biased region" description="Basic and acidic residues" evidence="6">
    <location>
        <begin position="397"/>
        <end position="423"/>
    </location>
</feature>